<dbReference type="RefSeq" id="WP_003771358.1">
    <property type="nucleotide sequence ID" value="NZ_JH556647.1"/>
</dbReference>
<evidence type="ECO:0000313" key="2">
    <source>
        <dbReference type="Proteomes" id="UP000003597"/>
    </source>
</evidence>
<sequence>MEQQENQHNQALETSEKRYQEQSLISLRKERIMYQPYLSLSTKEKIDKFTGKMERDKHNAIIIPFKIKNEGLGAAFSVYLNYLEKEEMKGISTKSVSVIAIQPSQQNGYNILGVAMPIHMDILRVEGEADFYLYLNAIDKEGRETNPDDWIRWNFSIEFFDIQERKYIQDYQFFSVLNNDTVVRMNSEKPKFIEFN</sequence>
<name>A0AB72Z857_LISIO</name>
<dbReference type="AlphaFoldDB" id="A0AB72Z857"/>
<dbReference type="Proteomes" id="UP000003597">
    <property type="component" value="Unassembled WGS sequence"/>
</dbReference>
<dbReference type="EMBL" id="AGCN01000032">
    <property type="protein sequence ID" value="EHN61030.1"/>
    <property type="molecule type" value="Genomic_DNA"/>
</dbReference>
<protein>
    <submittedName>
        <fullName evidence="1">Uncharacterized protein</fullName>
    </submittedName>
</protein>
<comment type="caution">
    <text evidence="1">The sequence shown here is derived from an EMBL/GenBank/DDBJ whole genome shotgun (WGS) entry which is preliminary data.</text>
</comment>
<keyword evidence="2" id="KW-1185">Reference proteome</keyword>
<organism evidence="1 2">
    <name type="scientific">Listeria innocua ATCC 33091</name>
    <dbReference type="NCBI Taxonomy" id="1002366"/>
    <lineage>
        <taxon>Bacteria</taxon>
        <taxon>Bacillati</taxon>
        <taxon>Bacillota</taxon>
        <taxon>Bacilli</taxon>
        <taxon>Bacillales</taxon>
        <taxon>Listeriaceae</taxon>
        <taxon>Listeria</taxon>
    </lineage>
</organism>
<evidence type="ECO:0000313" key="1">
    <source>
        <dbReference type="EMBL" id="EHN61030.1"/>
    </source>
</evidence>
<reference evidence="1 2" key="1">
    <citation type="submission" date="2011-08" db="EMBL/GenBank/DDBJ databases">
        <authorList>
            <person name="Weinstock G."/>
            <person name="Sodergren E."/>
            <person name="Clifton S."/>
            <person name="Fulton L."/>
            <person name="Fulton B."/>
            <person name="Courtney L."/>
            <person name="Fronick C."/>
            <person name="Harrison M."/>
            <person name="Strong C."/>
            <person name="Farmer C."/>
            <person name="Delahaunty K."/>
            <person name="Markovic C."/>
            <person name="Hall O."/>
            <person name="Minx P."/>
            <person name="Tomlinson C."/>
            <person name="Mitreva M."/>
            <person name="Hou S."/>
            <person name="Chen J."/>
            <person name="Wollam A."/>
            <person name="Pepin K.H."/>
            <person name="Johnson M."/>
            <person name="Bhonagiri V."/>
            <person name="Zhang X."/>
            <person name="Suruliraj S."/>
            <person name="Warren W."/>
            <person name="Chinwalla A."/>
            <person name="Mardis E.R."/>
            <person name="Wilson R.K."/>
        </authorList>
    </citation>
    <scope>NUCLEOTIDE SEQUENCE [LARGE SCALE GENOMIC DNA]</scope>
    <source>
        <strain evidence="1 2">ATCC 33091</strain>
    </source>
</reference>
<accession>A0AB72Z857</accession>
<proteinExistence type="predicted"/>
<gene>
    <name evidence="1" type="ORF">HMPREF0557_01770</name>
</gene>